<evidence type="ECO:0000313" key="2">
    <source>
        <dbReference type="Proteomes" id="UP000028252"/>
    </source>
</evidence>
<reference evidence="1 2" key="1">
    <citation type="submission" date="2014-04" db="EMBL/GenBank/DDBJ databases">
        <title>Marinobacterium kochiensis sp. nov., isolated from sediment sample collected from Kochi backwaters in Kerala, India.</title>
        <authorList>
            <person name="Singh A."/>
            <person name="Pinnaka A.K."/>
        </authorList>
    </citation>
    <scope>NUCLEOTIDE SEQUENCE [LARGE SCALE GENOMIC DNA]</scope>
    <source>
        <strain evidence="1 2">AK27</strain>
    </source>
</reference>
<keyword evidence="2" id="KW-1185">Reference proteome</keyword>
<name>A0A081FWL4_9GAMM</name>
<dbReference type="Proteomes" id="UP000028252">
    <property type="component" value="Unassembled WGS sequence"/>
</dbReference>
<organism evidence="1 2">
    <name type="scientific">Marinobacterium lacunae</name>
    <dbReference type="NCBI Taxonomy" id="1232683"/>
    <lineage>
        <taxon>Bacteria</taxon>
        <taxon>Pseudomonadati</taxon>
        <taxon>Pseudomonadota</taxon>
        <taxon>Gammaproteobacteria</taxon>
        <taxon>Oceanospirillales</taxon>
        <taxon>Oceanospirillaceae</taxon>
        <taxon>Marinobacterium</taxon>
    </lineage>
</organism>
<dbReference type="PATRIC" id="fig|1232683.4.peg.2840"/>
<comment type="caution">
    <text evidence="1">The sequence shown here is derived from an EMBL/GenBank/DDBJ whole genome shotgun (WGS) entry which is preliminary data.</text>
</comment>
<gene>
    <name evidence="1" type="ORF">ADIMK_2889</name>
</gene>
<proteinExistence type="predicted"/>
<dbReference type="EMBL" id="JMQN01000043">
    <property type="protein sequence ID" value="KEA62919.1"/>
    <property type="molecule type" value="Genomic_DNA"/>
</dbReference>
<protein>
    <submittedName>
        <fullName evidence="1">Uncharacterized protein</fullName>
    </submittedName>
</protein>
<sequence>MSISNHLHIAVLASQTDRSGILGQRNNLRRYLTFGDDGTFIPLGQPSIAEVAGNNG</sequence>
<evidence type="ECO:0000313" key="1">
    <source>
        <dbReference type="EMBL" id="KEA62919.1"/>
    </source>
</evidence>
<dbReference type="AlphaFoldDB" id="A0A081FWL4"/>
<accession>A0A081FWL4</accession>